<organism evidence="1 2">
    <name type="scientific">Leucogyrophana mollusca</name>
    <dbReference type="NCBI Taxonomy" id="85980"/>
    <lineage>
        <taxon>Eukaryota</taxon>
        <taxon>Fungi</taxon>
        <taxon>Dikarya</taxon>
        <taxon>Basidiomycota</taxon>
        <taxon>Agaricomycotina</taxon>
        <taxon>Agaricomycetes</taxon>
        <taxon>Agaricomycetidae</taxon>
        <taxon>Boletales</taxon>
        <taxon>Boletales incertae sedis</taxon>
        <taxon>Leucogyrophana</taxon>
    </lineage>
</organism>
<dbReference type="Proteomes" id="UP000790709">
    <property type="component" value="Unassembled WGS sequence"/>
</dbReference>
<accession>A0ACB8BCQ5</accession>
<evidence type="ECO:0000313" key="2">
    <source>
        <dbReference type="Proteomes" id="UP000790709"/>
    </source>
</evidence>
<gene>
    <name evidence="1" type="ORF">BV22DRAFT_1036536</name>
</gene>
<protein>
    <submittedName>
        <fullName evidence="1">Uncharacterized protein</fullName>
    </submittedName>
</protein>
<keyword evidence="2" id="KW-1185">Reference proteome</keyword>
<evidence type="ECO:0000313" key="1">
    <source>
        <dbReference type="EMBL" id="KAH7923274.1"/>
    </source>
</evidence>
<proteinExistence type="predicted"/>
<dbReference type="EMBL" id="MU266457">
    <property type="protein sequence ID" value="KAH7923274.1"/>
    <property type="molecule type" value="Genomic_DNA"/>
</dbReference>
<name>A0ACB8BCQ5_9AGAM</name>
<reference evidence="1" key="1">
    <citation type="journal article" date="2021" name="New Phytol.">
        <title>Evolutionary innovations through gain and loss of genes in the ectomycorrhizal Boletales.</title>
        <authorList>
            <person name="Wu G."/>
            <person name="Miyauchi S."/>
            <person name="Morin E."/>
            <person name="Kuo A."/>
            <person name="Drula E."/>
            <person name="Varga T."/>
            <person name="Kohler A."/>
            <person name="Feng B."/>
            <person name="Cao Y."/>
            <person name="Lipzen A."/>
            <person name="Daum C."/>
            <person name="Hundley H."/>
            <person name="Pangilinan J."/>
            <person name="Johnson J."/>
            <person name="Barry K."/>
            <person name="LaButti K."/>
            <person name="Ng V."/>
            <person name="Ahrendt S."/>
            <person name="Min B."/>
            <person name="Choi I.G."/>
            <person name="Park H."/>
            <person name="Plett J.M."/>
            <person name="Magnuson J."/>
            <person name="Spatafora J.W."/>
            <person name="Nagy L.G."/>
            <person name="Henrissat B."/>
            <person name="Grigoriev I.V."/>
            <person name="Yang Z.L."/>
            <person name="Xu J."/>
            <person name="Martin F.M."/>
        </authorList>
    </citation>
    <scope>NUCLEOTIDE SEQUENCE</scope>
    <source>
        <strain evidence="1">KUC20120723A-06</strain>
    </source>
</reference>
<sequence>MELELQERRGLDDELCIEVSRRAVPRNASTTCHAPAPVESGSQRGRPQPNSKSGACPCAATTVNVQSPVRDTVDVDAPGGALCSWKSTILTKAKNPAARADVAQEDGVCGMGVREDGACRYGYVRGVS</sequence>
<comment type="caution">
    <text evidence="1">The sequence shown here is derived from an EMBL/GenBank/DDBJ whole genome shotgun (WGS) entry which is preliminary data.</text>
</comment>